<comment type="caution">
    <text evidence="2">The sequence shown here is derived from an EMBL/GenBank/DDBJ whole genome shotgun (WGS) entry which is preliminary data.</text>
</comment>
<reference evidence="2 3" key="1">
    <citation type="journal article" date="2016" name="Sci. Rep.">
        <title>Metabolic traits of an uncultured archaeal lineage -MSBL1- from brine pools of the Red Sea.</title>
        <authorList>
            <person name="Mwirichia R."/>
            <person name="Alam I."/>
            <person name="Rashid M."/>
            <person name="Vinu M."/>
            <person name="Ba-Alawi W."/>
            <person name="Anthony Kamau A."/>
            <person name="Kamanda Ngugi D."/>
            <person name="Goker M."/>
            <person name="Klenk H.P."/>
            <person name="Bajic V."/>
            <person name="Stingl U."/>
        </authorList>
    </citation>
    <scope>NUCLEOTIDE SEQUENCE [LARGE SCALE GENOMIC DNA]</scope>
    <source>
        <strain evidence="2">SCGC-AAA259B11</strain>
    </source>
</reference>
<feature type="domain" description="Hydantoinase B/oxoprolinase" evidence="1">
    <location>
        <begin position="41"/>
        <end position="83"/>
    </location>
</feature>
<gene>
    <name evidence="2" type="ORF">AKJ61_02155</name>
</gene>
<dbReference type="AlphaFoldDB" id="A0A133U6D1"/>
<name>A0A133U6D1_9EURY</name>
<evidence type="ECO:0000313" key="3">
    <source>
        <dbReference type="Proteomes" id="UP000070184"/>
    </source>
</evidence>
<dbReference type="Proteomes" id="UP000070184">
    <property type="component" value="Unassembled WGS sequence"/>
</dbReference>
<dbReference type="Pfam" id="PF02538">
    <property type="entry name" value="Hydantoinase_B"/>
    <property type="match status" value="1"/>
</dbReference>
<sequence>MGSSLMRSSYSPNIKERKDESCALFTPGREMLVQAEHIPVHLPDITLIKPVHGEGTLLGFAVNRAHHGDIGGETPGSMPGHANTPENFSTFPHRLLVDNWIQKLISFHLPITIRIQYEHPLRLQGKSSEEPHV</sequence>
<dbReference type="GO" id="GO:0005829">
    <property type="term" value="C:cytosol"/>
    <property type="evidence" value="ECO:0007669"/>
    <property type="project" value="TreeGrafter"/>
</dbReference>
<evidence type="ECO:0000313" key="2">
    <source>
        <dbReference type="EMBL" id="KXA89759.1"/>
    </source>
</evidence>
<dbReference type="PATRIC" id="fig|1698260.3.peg.403"/>
<dbReference type="EMBL" id="LHXK01000023">
    <property type="protein sequence ID" value="KXA89759.1"/>
    <property type="molecule type" value="Genomic_DNA"/>
</dbReference>
<dbReference type="GO" id="GO:0017168">
    <property type="term" value="F:5-oxoprolinase (ATP-hydrolyzing) activity"/>
    <property type="evidence" value="ECO:0007669"/>
    <property type="project" value="TreeGrafter"/>
</dbReference>
<keyword evidence="3" id="KW-1185">Reference proteome</keyword>
<dbReference type="PANTHER" id="PTHR11365">
    <property type="entry name" value="5-OXOPROLINASE RELATED"/>
    <property type="match status" value="1"/>
</dbReference>
<dbReference type="GO" id="GO:0006749">
    <property type="term" value="P:glutathione metabolic process"/>
    <property type="evidence" value="ECO:0007669"/>
    <property type="project" value="TreeGrafter"/>
</dbReference>
<accession>A0A133U6D1</accession>
<protein>
    <recommendedName>
        <fullName evidence="1">Hydantoinase B/oxoprolinase domain-containing protein</fullName>
    </recommendedName>
</protein>
<evidence type="ECO:0000259" key="1">
    <source>
        <dbReference type="Pfam" id="PF02538"/>
    </source>
</evidence>
<proteinExistence type="predicted"/>
<dbReference type="PANTHER" id="PTHR11365:SF23">
    <property type="entry name" value="HYPOTHETICAL 5-OXOPROLINASE (EUROFUNG)-RELATED"/>
    <property type="match status" value="1"/>
</dbReference>
<organism evidence="2 3">
    <name type="scientific">candidate division MSBL1 archaeon SCGC-AAA259B11</name>
    <dbReference type="NCBI Taxonomy" id="1698260"/>
    <lineage>
        <taxon>Archaea</taxon>
        <taxon>Methanobacteriati</taxon>
        <taxon>Methanobacteriota</taxon>
        <taxon>candidate division MSBL1</taxon>
    </lineage>
</organism>
<dbReference type="InterPro" id="IPR045079">
    <property type="entry name" value="Oxoprolinase-like"/>
</dbReference>
<dbReference type="InterPro" id="IPR003692">
    <property type="entry name" value="Hydantoinase_B"/>
</dbReference>